<dbReference type="InterPro" id="IPR036938">
    <property type="entry name" value="PAP2/HPO_sf"/>
</dbReference>
<evidence type="ECO:0000256" key="1">
    <source>
        <dbReference type="SAM" id="Phobius"/>
    </source>
</evidence>
<feature type="transmembrane region" description="Helical" evidence="1">
    <location>
        <begin position="81"/>
        <end position="99"/>
    </location>
</feature>
<dbReference type="SUPFAM" id="SSF48317">
    <property type="entry name" value="Acid phosphatase/Vanadium-dependent haloperoxidase"/>
    <property type="match status" value="1"/>
</dbReference>
<keyword evidence="1" id="KW-0472">Membrane</keyword>
<protein>
    <submittedName>
        <fullName evidence="3">Phosphatase PAP2 family protein</fullName>
    </submittedName>
</protein>
<evidence type="ECO:0000259" key="2">
    <source>
        <dbReference type="SMART" id="SM00014"/>
    </source>
</evidence>
<gene>
    <name evidence="3" type="ORF">V7S74_09490</name>
</gene>
<feature type="domain" description="Phosphatidic acid phosphatase type 2/haloperoxidase" evidence="2">
    <location>
        <begin position="78"/>
        <end position="195"/>
    </location>
</feature>
<feature type="transmembrane region" description="Helical" evidence="1">
    <location>
        <begin position="48"/>
        <end position="69"/>
    </location>
</feature>
<name>A0ABW8T0K0_9BACT</name>
<dbReference type="Gene3D" id="1.20.144.10">
    <property type="entry name" value="Phosphatidic acid phosphatase type 2/haloperoxidase"/>
    <property type="match status" value="1"/>
</dbReference>
<comment type="caution">
    <text evidence="3">The sequence shown here is derived from an EMBL/GenBank/DDBJ whole genome shotgun (WGS) entry which is preliminary data.</text>
</comment>
<dbReference type="PANTHER" id="PTHR14969">
    <property type="entry name" value="SPHINGOSINE-1-PHOSPHATE PHOSPHOHYDROLASE"/>
    <property type="match status" value="1"/>
</dbReference>
<evidence type="ECO:0000313" key="3">
    <source>
        <dbReference type="EMBL" id="MFL0206976.1"/>
    </source>
</evidence>
<dbReference type="CDD" id="cd01610">
    <property type="entry name" value="PAP2_like"/>
    <property type="match status" value="1"/>
</dbReference>
<reference evidence="3 4" key="1">
    <citation type="submission" date="2024-07" db="EMBL/GenBank/DDBJ databases">
        <authorList>
            <person name="Pitt A."/>
            <person name="Hahn M.W."/>
        </authorList>
    </citation>
    <scope>NUCLEOTIDE SEQUENCE [LARGE SCALE GENOMIC DNA]</scope>
    <source>
        <strain evidence="3 4">2-AUSEE-184A6</strain>
    </source>
</reference>
<feature type="transmembrane region" description="Helical" evidence="1">
    <location>
        <begin position="132"/>
        <end position="149"/>
    </location>
</feature>
<dbReference type="RefSeq" id="WP_406778521.1">
    <property type="nucleotide sequence ID" value="NZ_JBEWZG010000003.1"/>
</dbReference>
<feature type="transmembrane region" description="Helical" evidence="1">
    <location>
        <begin position="7"/>
        <end position="28"/>
    </location>
</feature>
<keyword evidence="1" id="KW-1133">Transmembrane helix</keyword>
<dbReference type="Pfam" id="PF01569">
    <property type="entry name" value="PAP2"/>
    <property type="match status" value="1"/>
</dbReference>
<feature type="transmembrane region" description="Helical" evidence="1">
    <location>
        <begin position="156"/>
        <end position="174"/>
    </location>
</feature>
<evidence type="ECO:0000313" key="4">
    <source>
        <dbReference type="Proteomes" id="UP001623559"/>
    </source>
</evidence>
<dbReference type="InterPro" id="IPR000326">
    <property type="entry name" value="PAP2/HPO"/>
</dbReference>
<dbReference type="Proteomes" id="UP001623559">
    <property type="component" value="Unassembled WGS sequence"/>
</dbReference>
<keyword evidence="1" id="KW-0812">Transmembrane</keyword>
<dbReference type="PANTHER" id="PTHR14969:SF13">
    <property type="entry name" value="AT30094P"/>
    <property type="match status" value="1"/>
</dbReference>
<sequence>MKHWSPALKAFLGIFILFEVVGWFFVGSTERLDQLLLINGANNAFADILFQGLTAIAEVVLPVLFLIYLFRFRKEFALPYAYSYALSTGLIQFLKHFVFSGSLRPLAYFAHSGIKWHIVSGLMISEYNSMPSGHTGAAFFMFFWVAVLLKRFHWGFIAGILAVGVAYSRVYLFQHFPVDTLVGAFLGTSSSYLFYYINYAKSSSK</sequence>
<feature type="transmembrane region" description="Helical" evidence="1">
    <location>
        <begin position="180"/>
        <end position="197"/>
    </location>
</feature>
<dbReference type="SMART" id="SM00014">
    <property type="entry name" value="acidPPc"/>
    <property type="match status" value="1"/>
</dbReference>
<proteinExistence type="predicted"/>
<organism evidence="3 4">
    <name type="scientific">Aquirufa novilacunae</name>
    <dbReference type="NCBI Taxonomy" id="3139305"/>
    <lineage>
        <taxon>Bacteria</taxon>
        <taxon>Pseudomonadati</taxon>
        <taxon>Bacteroidota</taxon>
        <taxon>Cytophagia</taxon>
        <taxon>Cytophagales</taxon>
        <taxon>Flectobacillaceae</taxon>
        <taxon>Aquirufa</taxon>
    </lineage>
</organism>
<dbReference type="EMBL" id="JBEWZG010000003">
    <property type="protein sequence ID" value="MFL0206976.1"/>
    <property type="molecule type" value="Genomic_DNA"/>
</dbReference>
<accession>A0ABW8T0K0</accession>